<keyword evidence="6" id="KW-0793">Thylakoid</keyword>
<evidence type="ECO:0000313" key="9">
    <source>
        <dbReference type="EMBL" id="GMH53609.1"/>
    </source>
</evidence>
<keyword evidence="5" id="KW-0406">Ion transport</keyword>
<dbReference type="Proteomes" id="UP001165082">
    <property type="component" value="Unassembled WGS sequence"/>
</dbReference>
<dbReference type="Pfam" id="PF00213">
    <property type="entry name" value="OSCP"/>
    <property type="match status" value="1"/>
</dbReference>
<dbReference type="AlphaFoldDB" id="A0A9W6ZFS7"/>
<gene>
    <name evidence="9" type="ORF">TrRE_jg7109</name>
</gene>
<dbReference type="OrthoDB" id="1262810at2759"/>
<keyword evidence="8" id="KW-0066">ATP synthesis</keyword>
<keyword evidence="7" id="KW-0472">Membrane</keyword>
<dbReference type="PANTHER" id="PTHR11910">
    <property type="entry name" value="ATP SYNTHASE DELTA CHAIN"/>
    <property type="match status" value="1"/>
</dbReference>
<protein>
    <submittedName>
        <fullName evidence="9">Uncharacterized protein</fullName>
    </submittedName>
</protein>
<comment type="caution">
    <text evidence="9">The sequence shown here is derived from an EMBL/GenBank/DDBJ whole genome shotgun (WGS) entry which is preliminary data.</text>
</comment>
<dbReference type="HAMAP" id="MF_01416">
    <property type="entry name" value="ATP_synth_delta_bact"/>
    <property type="match status" value="1"/>
</dbReference>
<dbReference type="GO" id="GO:0046933">
    <property type="term" value="F:proton-transporting ATP synthase activity, rotational mechanism"/>
    <property type="evidence" value="ECO:0007669"/>
    <property type="project" value="InterPro"/>
</dbReference>
<keyword evidence="10" id="KW-1185">Reference proteome</keyword>
<evidence type="ECO:0000256" key="2">
    <source>
        <dbReference type="ARBA" id="ARBA00007046"/>
    </source>
</evidence>
<proteinExistence type="inferred from homology"/>
<dbReference type="InterPro" id="IPR026015">
    <property type="entry name" value="ATP_synth_OSCP/delta_N_sf"/>
</dbReference>
<comment type="similarity">
    <text evidence="2">Belongs to the ATPase delta chain family.</text>
</comment>
<evidence type="ECO:0000313" key="10">
    <source>
        <dbReference type="Proteomes" id="UP001165082"/>
    </source>
</evidence>
<dbReference type="InterPro" id="IPR000711">
    <property type="entry name" value="ATPase_OSCP/dsu"/>
</dbReference>
<evidence type="ECO:0000256" key="8">
    <source>
        <dbReference type="ARBA" id="ARBA00023310"/>
    </source>
</evidence>
<comment type="subcellular location">
    <subcellularLocation>
        <location evidence="1">Membrane</location>
    </subcellularLocation>
</comment>
<feature type="non-terminal residue" evidence="9">
    <location>
        <position position="1"/>
    </location>
</feature>
<accession>A0A9W6ZFS7</accession>
<evidence type="ECO:0000256" key="7">
    <source>
        <dbReference type="ARBA" id="ARBA00023136"/>
    </source>
</evidence>
<evidence type="ECO:0000256" key="5">
    <source>
        <dbReference type="ARBA" id="ARBA00023065"/>
    </source>
</evidence>
<evidence type="ECO:0000256" key="3">
    <source>
        <dbReference type="ARBA" id="ARBA00022448"/>
    </source>
</evidence>
<dbReference type="Gene3D" id="1.10.520.20">
    <property type="entry name" value="N-terminal domain of the delta subunit of the F1F0-ATP synthase"/>
    <property type="match status" value="1"/>
</dbReference>
<dbReference type="NCBIfam" id="TIGR01145">
    <property type="entry name" value="ATP_synt_delta"/>
    <property type="match status" value="1"/>
</dbReference>
<evidence type="ECO:0000256" key="1">
    <source>
        <dbReference type="ARBA" id="ARBA00004370"/>
    </source>
</evidence>
<dbReference type="PROSITE" id="PS00389">
    <property type="entry name" value="ATPASE_DELTA"/>
    <property type="match status" value="1"/>
</dbReference>
<sequence length="145" mass="14853">DAAFSSFLSDPTVAPADKEAQLGAIFGNKMSDITVNLMSALAGNARLAETGKVVDCFSELMKASRGEVDAVITSAAPLSKAVADQVTAALKGKVGDKKVVLSMVVDPTIMGGLQVQIGDEFVDLSTASRIDAVARAINGPAISEL</sequence>
<dbReference type="SUPFAM" id="SSF47928">
    <property type="entry name" value="N-terminal domain of the delta subunit of the F1F0-ATP synthase"/>
    <property type="match status" value="1"/>
</dbReference>
<evidence type="ECO:0000256" key="6">
    <source>
        <dbReference type="ARBA" id="ARBA00023078"/>
    </source>
</evidence>
<organism evidence="9 10">
    <name type="scientific">Triparma retinervis</name>
    <dbReference type="NCBI Taxonomy" id="2557542"/>
    <lineage>
        <taxon>Eukaryota</taxon>
        <taxon>Sar</taxon>
        <taxon>Stramenopiles</taxon>
        <taxon>Ochrophyta</taxon>
        <taxon>Bolidophyceae</taxon>
        <taxon>Parmales</taxon>
        <taxon>Triparmaceae</taxon>
        <taxon>Triparma</taxon>
    </lineage>
</organism>
<dbReference type="PRINTS" id="PR00125">
    <property type="entry name" value="ATPASEDELTA"/>
</dbReference>
<dbReference type="InterPro" id="IPR020781">
    <property type="entry name" value="ATPase_OSCP/d_CS"/>
</dbReference>
<dbReference type="GO" id="GO:0016020">
    <property type="term" value="C:membrane"/>
    <property type="evidence" value="ECO:0007669"/>
    <property type="project" value="UniProtKB-SubCell"/>
</dbReference>
<keyword evidence="4" id="KW-0375">Hydrogen ion transport</keyword>
<keyword evidence="3" id="KW-0813">Transport</keyword>
<dbReference type="EMBL" id="BRXZ01004679">
    <property type="protein sequence ID" value="GMH53609.1"/>
    <property type="molecule type" value="Genomic_DNA"/>
</dbReference>
<reference evidence="9" key="1">
    <citation type="submission" date="2022-07" db="EMBL/GenBank/DDBJ databases">
        <title>Genome analysis of Parmales, a sister group of diatoms, reveals the evolutionary specialization of diatoms from phago-mixotrophs to photoautotrophs.</title>
        <authorList>
            <person name="Ban H."/>
            <person name="Sato S."/>
            <person name="Yoshikawa S."/>
            <person name="Kazumasa Y."/>
            <person name="Nakamura Y."/>
            <person name="Ichinomiya M."/>
            <person name="Saitoh K."/>
            <person name="Sato N."/>
            <person name="Blanc-Mathieu R."/>
            <person name="Endo H."/>
            <person name="Kuwata A."/>
            <person name="Ogata H."/>
        </authorList>
    </citation>
    <scope>NUCLEOTIDE SEQUENCE</scope>
</reference>
<name>A0A9W6ZFS7_9STRA</name>
<evidence type="ECO:0000256" key="4">
    <source>
        <dbReference type="ARBA" id="ARBA00022781"/>
    </source>
</evidence>